<feature type="region of interest" description="Disordered" evidence="1">
    <location>
        <begin position="309"/>
        <end position="404"/>
    </location>
</feature>
<feature type="compositionally biased region" description="Basic residues" evidence="1">
    <location>
        <begin position="337"/>
        <end position="364"/>
    </location>
</feature>
<feature type="compositionally biased region" description="Low complexity" evidence="1">
    <location>
        <begin position="365"/>
        <end position="381"/>
    </location>
</feature>
<proteinExistence type="predicted"/>
<protein>
    <recommendedName>
        <fullName evidence="2">Fibronectin type-III domain-containing protein</fullName>
    </recommendedName>
</protein>
<feature type="region of interest" description="Disordered" evidence="1">
    <location>
        <begin position="428"/>
        <end position="462"/>
    </location>
</feature>
<dbReference type="InterPro" id="IPR036116">
    <property type="entry name" value="FN3_sf"/>
</dbReference>
<sequence>MATTTLLKDNARLPPSPPKTKVEVKGGVGGLKVRQVTHNSTFFLLPTSKGGELYYKSPSICSLSSFPFDFLLVFPSPPTPSSSPVAWNKINTTSPPSPLRFIPSTPLTSSMTPHPLPRTRSGLNKDTVTPSPPYCRGCRVETVSYAVGEEWFEGCEKKCSCSPSGKGECQPRCAFHPFRDEGAMQSPMCKERPAPENPECCVTYECSGDNESPAAEGQELETTLPKLLVTEKSHNSITLAWDDFRYCSPTYVAEYRKEQEVPKGEEELPWMRKEVPTEELQPRLTVEGLAPNTLYEVRVSIFDGVAGKRRESTETINVRTEGGVDSDDNPLTPLQHYHQHHHHHNPPHHHHQHHPQHLQQHHHQTTINTTFNTPFNTTSTPPSTPPPSSPPPPSTHHLNHHHHHHNTTINTIINTTINATFSTTFNTTINTTINTPPTPPSAPPQTPSTPITPPSKPPINTPFNTTINTTITTIKHHINTTFNTFNTTKTTFTHHQHHLQHHHQNPPSKPTHMPYLYF</sequence>
<feature type="compositionally biased region" description="Pro residues" evidence="1">
    <location>
        <begin position="436"/>
        <end position="460"/>
    </location>
</feature>
<dbReference type="AlphaFoldDB" id="A0A8J4YBY9"/>
<name>A0A8J4YBY9_CHIOP</name>
<evidence type="ECO:0000256" key="1">
    <source>
        <dbReference type="SAM" id="MobiDB-lite"/>
    </source>
</evidence>
<reference evidence="3" key="1">
    <citation type="submission" date="2020-07" db="EMBL/GenBank/DDBJ databases">
        <title>The High-quality genome of the commercially important snow crab, Chionoecetes opilio.</title>
        <authorList>
            <person name="Jeong J.-H."/>
            <person name="Ryu S."/>
        </authorList>
    </citation>
    <scope>NUCLEOTIDE SEQUENCE</scope>
    <source>
        <strain evidence="3">MADBK_172401_WGS</strain>
        <tissue evidence="3">Digestive gland</tissue>
    </source>
</reference>
<accession>A0A8J4YBY9</accession>
<comment type="caution">
    <text evidence="3">The sequence shown here is derived from an EMBL/GenBank/DDBJ whole genome shotgun (WGS) entry which is preliminary data.</text>
</comment>
<dbReference type="InterPro" id="IPR013783">
    <property type="entry name" value="Ig-like_fold"/>
</dbReference>
<organism evidence="3 4">
    <name type="scientific">Chionoecetes opilio</name>
    <name type="common">Atlantic snow crab</name>
    <name type="synonym">Cancer opilio</name>
    <dbReference type="NCBI Taxonomy" id="41210"/>
    <lineage>
        <taxon>Eukaryota</taxon>
        <taxon>Metazoa</taxon>
        <taxon>Ecdysozoa</taxon>
        <taxon>Arthropoda</taxon>
        <taxon>Crustacea</taxon>
        <taxon>Multicrustacea</taxon>
        <taxon>Malacostraca</taxon>
        <taxon>Eumalacostraca</taxon>
        <taxon>Eucarida</taxon>
        <taxon>Decapoda</taxon>
        <taxon>Pleocyemata</taxon>
        <taxon>Brachyura</taxon>
        <taxon>Eubrachyura</taxon>
        <taxon>Majoidea</taxon>
        <taxon>Majidae</taxon>
        <taxon>Chionoecetes</taxon>
    </lineage>
</organism>
<dbReference type="SUPFAM" id="SSF49265">
    <property type="entry name" value="Fibronectin type III"/>
    <property type="match status" value="1"/>
</dbReference>
<evidence type="ECO:0000313" key="4">
    <source>
        <dbReference type="Proteomes" id="UP000770661"/>
    </source>
</evidence>
<feature type="domain" description="Fibronectin type-III" evidence="2">
    <location>
        <begin position="221"/>
        <end position="323"/>
    </location>
</feature>
<dbReference type="Gene3D" id="2.60.40.10">
    <property type="entry name" value="Immunoglobulins"/>
    <property type="match status" value="1"/>
</dbReference>
<dbReference type="InterPro" id="IPR003961">
    <property type="entry name" value="FN3_dom"/>
</dbReference>
<dbReference type="OrthoDB" id="6022609at2759"/>
<dbReference type="EMBL" id="JACEEZ010005937">
    <property type="protein sequence ID" value="KAG0725168.1"/>
    <property type="molecule type" value="Genomic_DNA"/>
</dbReference>
<evidence type="ECO:0000259" key="2">
    <source>
        <dbReference type="PROSITE" id="PS50853"/>
    </source>
</evidence>
<gene>
    <name evidence="3" type="ORF">GWK47_004767</name>
</gene>
<dbReference type="Proteomes" id="UP000770661">
    <property type="component" value="Unassembled WGS sequence"/>
</dbReference>
<dbReference type="PROSITE" id="PS50853">
    <property type="entry name" value="FN3"/>
    <property type="match status" value="1"/>
</dbReference>
<keyword evidence="4" id="KW-1185">Reference proteome</keyword>
<feature type="region of interest" description="Disordered" evidence="1">
    <location>
        <begin position="1"/>
        <end position="24"/>
    </location>
</feature>
<feature type="region of interest" description="Disordered" evidence="1">
    <location>
        <begin position="106"/>
        <end position="125"/>
    </location>
</feature>
<dbReference type="SMART" id="SM00060">
    <property type="entry name" value="FN3"/>
    <property type="match status" value="1"/>
</dbReference>
<feature type="compositionally biased region" description="Pro residues" evidence="1">
    <location>
        <begin position="382"/>
        <end position="394"/>
    </location>
</feature>
<evidence type="ECO:0000313" key="3">
    <source>
        <dbReference type="EMBL" id="KAG0725168.1"/>
    </source>
</evidence>